<dbReference type="Proteomes" id="UP001422759">
    <property type="component" value="Unassembled WGS sequence"/>
</dbReference>
<evidence type="ECO:0000313" key="1">
    <source>
        <dbReference type="EMBL" id="GAA2139464.1"/>
    </source>
</evidence>
<protein>
    <submittedName>
        <fullName evidence="1">Uncharacterized protein</fullName>
    </submittedName>
</protein>
<dbReference type="RefSeq" id="WP_344463384.1">
    <property type="nucleotide sequence ID" value="NZ_BAAANT010000009.1"/>
</dbReference>
<evidence type="ECO:0000313" key="2">
    <source>
        <dbReference type="Proteomes" id="UP001422759"/>
    </source>
</evidence>
<dbReference type="EMBL" id="BAAANT010000009">
    <property type="protein sequence ID" value="GAA2139464.1"/>
    <property type="molecule type" value="Genomic_DNA"/>
</dbReference>
<organism evidence="1 2">
    <name type="scientific">Kitasatospora kazusensis</name>
    <dbReference type="NCBI Taxonomy" id="407974"/>
    <lineage>
        <taxon>Bacteria</taxon>
        <taxon>Bacillati</taxon>
        <taxon>Actinomycetota</taxon>
        <taxon>Actinomycetes</taxon>
        <taxon>Kitasatosporales</taxon>
        <taxon>Streptomycetaceae</taxon>
        <taxon>Kitasatospora</taxon>
    </lineage>
</organism>
<proteinExistence type="predicted"/>
<name>A0ABN2ZAV4_9ACTN</name>
<reference evidence="1 2" key="1">
    <citation type="journal article" date="2019" name="Int. J. Syst. Evol. Microbiol.">
        <title>The Global Catalogue of Microorganisms (GCM) 10K type strain sequencing project: providing services to taxonomists for standard genome sequencing and annotation.</title>
        <authorList>
            <consortium name="The Broad Institute Genomics Platform"/>
            <consortium name="The Broad Institute Genome Sequencing Center for Infectious Disease"/>
            <person name="Wu L."/>
            <person name="Ma J."/>
        </authorList>
    </citation>
    <scope>NUCLEOTIDE SEQUENCE [LARGE SCALE GENOMIC DNA]</scope>
    <source>
        <strain evidence="1 2">JCM 14560</strain>
    </source>
</reference>
<sequence>MQWGPTEREPFDENGYLRELAAFLSARSGGGPALLWTDYEPPAADGPFDADRVTGLADRLGALLGRAVRAVPGGPDDPSAAQVRQDDAETLVLQHSSALDVLVGTSLEGPVEGSAGRPVGRPARSRHAPLTVRLLAGQAVFLPRRSRYSLRPEPGSRHTVLQISTTTTCDDTGAPRRTGCEPALN</sequence>
<gene>
    <name evidence="1" type="ORF">GCM10009760_21790</name>
</gene>
<accession>A0ABN2ZAV4</accession>
<comment type="caution">
    <text evidence="1">The sequence shown here is derived from an EMBL/GenBank/DDBJ whole genome shotgun (WGS) entry which is preliminary data.</text>
</comment>
<keyword evidence="2" id="KW-1185">Reference proteome</keyword>